<dbReference type="EMBL" id="BIFT01000002">
    <property type="protein sequence ID" value="GCE29325.1"/>
    <property type="molecule type" value="Genomic_DNA"/>
</dbReference>
<dbReference type="Gene3D" id="3.90.1300.10">
    <property type="entry name" value="Amidase signature (AS) domain"/>
    <property type="match status" value="1"/>
</dbReference>
<dbReference type="GO" id="GO:0004040">
    <property type="term" value="F:amidase activity"/>
    <property type="evidence" value="ECO:0007669"/>
    <property type="project" value="TreeGrafter"/>
</dbReference>
<keyword evidence="4" id="KW-1185">Reference proteome</keyword>
<dbReference type="PROSITE" id="PS00571">
    <property type="entry name" value="AMIDASES"/>
    <property type="match status" value="1"/>
</dbReference>
<sequence length="537" mass="57267">MTPSSSTLSSHEDAILTSLSASELACHIAEGRLSSQEVIEAHIRRIEAVNPRLNAVVVSLFEQARASARKADSLLAQGTLVGPLHGVPITLKEQFMVSGTPTTVGILHQKSQLMEQEGPLVKRLRQAGAIILGKTNVSQLLMYHESDNPVYGRTNNPWNLARTPGGSSGGEAAILAAGGSPLGLGGDFGGSIRVPAHFCGLYSLLPTARRLTHHDTASHAYVGRQEGIIAQPAPIARSVEDLRLAMDILTAPGLNAVDPLVPPVPWPDPTAVSLAGLRIGMYTDNGVFSVAPAVRRAVEEAAQVLRAHGAIVESWNPPNVAEAVRLYVGLVGADGFATYKRNLAGDPRDRRISFNMRVSSLPGIVRAPLVGLLRRSGQAHMASSLQSIRGALSVDQYWQLIEERNQYRERFLAKLNADHLDALLCPPHALPALTHGSSGTLNPTNAGSYAILYNLLGLPAGVAPVTRVYPGEESERSVGKDSVERVARIVEMGSAGLPVGVQVVARSWREDIVLALMAALEEHIGRCMPVSRDVLLP</sequence>
<evidence type="ECO:0000313" key="4">
    <source>
        <dbReference type="Proteomes" id="UP000287171"/>
    </source>
</evidence>
<accession>A0A402BD90</accession>
<proteinExistence type="predicted"/>
<dbReference type="InterPro" id="IPR020556">
    <property type="entry name" value="Amidase_CS"/>
</dbReference>
<dbReference type="InterPro" id="IPR052096">
    <property type="entry name" value="Endocannabinoid_amidase"/>
</dbReference>
<dbReference type="AlphaFoldDB" id="A0A402BD90"/>
<evidence type="ECO:0000259" key="2">
    <source>
        <dbReference type="Pfam" id="PF01425"/>
    </source>
</evidence>
<dbReference type="Proteomes" id="UP000287171">
    <property type="component" value="Unassembled WGS sequence"/>
</dbReference>
<feature type="domain" description="Amidase" evidence="2">
    <location>
        <begin position="37"/>
        <end position="514"/>
    </location>
</feature>
<dbReference type="PIRSF" id="PIRSF001221">
    <property type="entry name" value="Amidase_fungi"/>
    <property type="match status" value="1"/>
</dbReference>
<comment type="caution">
    <text evidence="3">The sequence shown here is derived from an EMBL/GenBank/DDBJ whole genome shotgun (WGS) entry which is preliminary data.</text>
</comment>
<name>A0A402BD90_9CHLR</name>
<evidence type="ECO:0000256" key="1">
    <source>
        <dbReference type="ARBA" id="ARBA00022801"/>
    </source>
</evidence>
<dbReference type="SUPFAM" id="SSF75304">
    <property type="entry name" value="Amidase signature (AS) enzymes"/>
    <property type="match status" value="1"/>
</dbReference>
<dbReference type="RefSeq" id="WP_126629613.1">
    <property type="nucleotide sequence ID" value="NZ_BIFT01000002.1"/>
</dbReference>
<organism evidence="3 4">
    <name type="scientific">Dictyobacter alpinus</name>
    <dbReference type="NCBI Taxonomy" id="2014873"/>
    <lineage>
        <taxon>Bacteria</taxon>
        <taxon>Bacillati</taxon>
        <taxon>Chloroflexota</taxon>
        <taxon>Ktedonobacteria</taxon>
        <taxon>Ktedonobacterales</taxon>
        <taxon>Dictyobacteraceae</taxon>
        <taxon>Dictyobacter</taxon>
    </lineage>
</organism>
<dbReference type="GO" id="GO:0017064">
    <property type="term" value="F:fatty acid amide hydrolase activity"/>
    <property type="evidence" value="ECO:0007669"/>
    <property type="project" value="TreeGrafter"/>
</dbReference>
<dbReference type="InterPro" id="IPR023631">
    <property type="entry name" value="Amidase_dom"/>
</dbReference>
<dbReference type="OrthoDB" id="9811471at2"/>
<evidence type="ECO:0000313" key="3">
    <source>
        <dbReference type="EMBL" id="GCE29325.1"/>
    </source>
</evidence>
<dbReference type="PANTHER" id="PTHR45847">
    <property type="entry name" value="FATTY ACID AMIDE HYDROLASE"/>
    <property type="match status" value="1"/>
</dbReference>
<dbReference type="PANTHER" id="PTHR45847:SF6">
    <property type="entry name" value="FATTY ACID AMIDE HYDROLASE"/>
    <property type="match status" value="1"/>
</dbReference>
<dbReference type="GO" id="GO:0009062">
    <property type="term" value="P:fatty acid catabolic process"/>
    <property type="evidence" value="ECO:0007669"/>
    <property type="project" value="TreeGrafter"/>
</dbReference>
<dbReference type="InterPro" id="IPR036928">
    <property type="entry name" value="AS_sf"/>
</dbReference>
<dbReference type="Pfam" id="PF01425">
    <property type="entry name" value="Amidase"/>
    <property type="match status" value="1"/>
</dbReference>
<gene>
    <name evidence="3" type="ORF">KDA_48090</name>
</gene>
<protein>
    <submittedName>
        <fullName evidence="3">Amidase</fullName>
    </submittedName>
</protein>
<reference evidence="4" key="1">
    <citation type="submission" date="2018-12" db="EMBL/GenBank/DDBJ databases">
        <title>Tengunoibacter tsumagoiensis gen. nov., sp. nov., Dictyobacter kobayashii sp. nov., D. alpinus sp. nov., and D. joshuensis sp. nov. and description of Dictyobacteraceae fam. nov. within the order Ktedonobacterales isolated from Tengu-no-mugimeshi.</title>
        <authorList>
            <person name="Wang C.M."/>
            <person name="Zheng Y."/>
            <person name="Sakai Y."/>
            <person name="Toyoda A."/>
            <person name="Minakuchi Y."/>
            <person name="Abe K."/>
            <person name="Yokota A."/>
            <person name="Yabe S."/>
        </authorList>
    </citation>
    <scope>NUCLEOTIDE SEQUENCE [LARGE SCALE GENOMIC DNA]</scope>
    <source>
        <strain evidence="4">Uno16</strain>
    </source>
</reference>
<keyword evidence="1" id="KW-0378">Hydrolase</keyword>